<dbReference type="EMBL" id="VOSB01000002">
    <property type="protein sequence ID" value="TXE19916.1"/>
    <property type="molecule type" value="Genomic_DNA"/>
</dbReference>
<dbReference type="Proteomes" id="UP000321938">
    <property type="component" value="Unassembled WGS sequence"/>
</dbReference>
<dbReference type="AlphaFoldDB" id="A0A5C7BB32"/>
<dbReference type="RefSeq" id="WP_147230868.1">
    <property type="nucleotide sequence ID" value="NZ_VOSB01000002.1"/>
</dbReference>
<keyword evidence="3" id="KW-1185">Reference proteome</keyword>
<dbReference type="PROSITE" id="PS51257">
    <property type="entry name" value="PROKAR_LIPOPROTEIN"/>
    <property type="match status" value="1"/>
</dbReference>
<gene>
    <name evidence="2" type="ORF">ES692_01260</name>
</gene>
<proteinExistence type="predicted"/>
<protein>
    <recommendedName>
        <fullName evidence="4">Lipoprotein</fullName>
    </recommendedName>
</protein>
<accession>A0A5C7BB32</accession>
<evidence type="ECO:0008006" key="4">
    <source>
        <dbReference type="Google" id="ProtNLM"/>
    </source>
</evidence>
<evidence type="ECO:0000313" key="3">
    <source>
        <dbReference type="Proteomes" id="UP000321938"/>
    </source>
</evidence>
<comment type="caution">
    <text evidence="2">The sequence shown here is derived from an EMBL/GenBank/DDBJ whole genome shotgun (WGS) entry which is preliminary data.</text>
</comment>
<evidence type="ECO:0000313" key="2">
    <source>
        <dbReference type="EMBL" id="TXE19916.1"/>
    </source>
</evidence>
<name>A0A5C7BB32_9FLAO</name>
<organism evidence="2 3">
    <name type="scientific">Psychroserpens burtonensis</name>
    <dbReference type="NCBI Taxonomy" id="49278"/>
    <lineage>
        <taxon>Bacteria</taxon>
        <taxon>Pseudomonadati</taxon>
        <taxon>Bacteroidota</taxon>
        <taxon>Flavobacteriia</taxon>
        <taxon>Flavobacteriales</taxon>
        <taxon>Flavobacteriaceae</taxon>
        <taxon>Psychroserpens</taxon>
    </lineage>
</organism>
<sequence>MKLTLLTLIVSIVILQSCQSNPKVNFTETLQDCLTTEDINQLNKATAQFERKLMETYSSKNTNQNYLRFLEDFSAMNLNPDFILDSDSKTILDDLKASGTFDKIWISKLKNYKERNTESLIIEFEPKKRVLILIFLE</sequence>
<reference evidence="2 3" key="1">
    <citation type="submission" date="2019-08" db="EMBL/GenBank/DDBJ databases">
        <title>Genome of Psychroserpens burtonensis ACAM 167.</title>
        <authorList>
            <person name="Bowman J.P."/>
        </authorList>
    </citation>
    <scope>NUCLEOTIDE SEQUENCE [LARGE SCALE GENOMIC DNA]</scope>
    <source>
        <strain evidence="2 3">ACAM 167</strain>
    </source>
</reference>
<dbReference type="OrthoDB" id="1428633at2"/>
<keyword evidence="1" id="KW-0732">Signal</keyword>
<feature type="signal peptide" evidence="1">
    <location>
        <begin position="1"/>
        <end position="22"/>
    </location>
</feature>
<feature type="chain" id="PRO_5023070309" description="Lipoprotein" evidence="1">
    <location>
        <begin position="23"/>
        <end position="137"/>
    </location>
</feature>
<evidence type="ECO:0000256" key="1">
    <source>
        <dbReference type="SAM" id="SignalP"/>
    </source>
</evidence>
<dbReference type="STRING" id="1123037.GCA_000425305_02849"/>